<dbReference type="PROSITE" id="PS00138">
    <property type="entry name" value="SUBTILASE_SER"/>
    <property type="match status" value="1"/>
</dbReference>
<feature type="domain" description="Peptidase S8/S53" evidence="5">
    <location>
        <begin position="213"/>
        <end position="497"/>
    </location>
</feature>
<comment type="caution">
    <text evidence="8">The sequence shown here is derived from an EMBL/GenBank/DDBJ whole genome shotgun (WGS) entry which is preliminary data.</text>
</comment>
<dbReference type="PRINTS" id="PR00723">
    <property type="entry name" value="SUBTILISIN"/>
</dbReference>
<dbReference type="SUPFAM" id="SSF52743">
    <property type="entry name" value="Subtilisin-like"/>
    <property type="match status" value="1"/>
</dbReference>
<evidence type="ECO:0000259" key="5">
    <source>
        <dbReference type="Pfam" id="PF00082"/>
    </source>
</evidence>
<evidence type="ECO:0000256" key="3">
    <source>
        <dbReference type="ARBA" id="ARBA00022825"/>
    </source>
</evidence>
<dbReference type="Pfam" id="PF00082">
    <property type="entry name" value="Peptidase_S8"/>
    <property type="match status" value="1"/>
</dbReference>
<evidence type="ECO:0000259" key="7">
    <source>
        <dbReference type="Pfam" id="PF18962"/>
    </source>
</evidence>
<proteinExistence type="inferred from homology"/>
<organism evidence="8 9">
    <name type="scientific">Candidatus Tidjanibacter faecipullorum</name>
    <dbReference type="NCBI Taxonomy" id="2838766"/>
    <lineage>
        <taxon>Bacteria</taxon>
        <taxon>Pseudomonadati</taxon>
        <taxon>Bacteroidota</taxon>
        <taxon>Bacteroidia</taxon>
        <taxon>Bacteroidales</taxon>
        <taxon>Rikenellaceae</taxon>
        <taxon>Tidjanibacter</taxon>
    </lineage>
</organism>
<name>A0A9D2DCN1_9BACT</name>
<evidence type="ECO:0000313" key="9">
    <source>
        <dbReference type="Proteomes" id="UP000824014"/>
    </source>
</evidence>
<dbReference type="Gene3D" id="2.60.40.10">
    <property type="entry name" value="Immunoglobulins"/>
    <property type="match status" value="1"/>
</dbReference>
<dbReference type="Gene3D" id="3.40.50.200">
    <property type="entry name" value="Peptidase S8/S53 domain"/>
    <property type="match status" value="1"/>
</dbReference>
<keyword evidence="1 4" id="KW-0645">Protease</keyword>
<dbReference type="InterPro" id="IPR032304">
    <property type="entry name" value="Peptidase_S8_N"/>
</dbReference>
<keyword evidence="2 4" id="KW-0378">Hydrolase</keyword>
<comment type="similarity">
    <text evidence="4">Belongs to the peptidase S8 family.</text>
</comment>
<dbReference type="InterPro" id="IPR026444">
    <property type="entry name" value="Secre_tail"/>
</dbReference>
<protein>
    <submittedName>
        <fullName evidence="8">S8 family serine peptidase</fullName>
    </submittedName>
</protein>
<sequence>MKRATYLAACVCLLTAAGCVREEVVQTEPEVAVSGTYNDDVIEKGWIRIKLLDDAEALPVGAVTRGALASGNEQLDQIAASLGVDEIRRVFADGGKFAERRRKYGFHLWYDLHFDEQTPVSRAADEFGALKELVSYIEPVYKIRSTDVAEVVPDGAIYLPAFGITRADAEMPFNDPMLPQQWHYHNAGGATGFLAGADINAFEAWKLETGKPNVIVSVHDDGANLEHPDLAAHFWVNEAEASGSSKADDDNNGYVDDLHGWSYVNNSGEIDYSSHGTHTSGTISAINNNGIGVCGVAGGTGPEDGVRIMPLQIYPESGTVVNNAPDSYLYAADNGAVISQNSWTLGTTGELPKSYADAFDYFIENAGTDENGNQTGPMKGGVIIFAAGNTGGQTLLPAASDKVVAVAAMIPNYQMGPYSNHGSAIDLFAPGGSSVATASDQQVLSTYSSNGVPDYKFLWGTSMACPHVSGVAGLIVSHFGGDGFTAAECRERLLNAYRPLGGIIDEDNLENIGRGLVDAAAALTNDPGTQPAQVTDAEFSVDGTALNFSWTVPADGNGAAVANFIVTIPYNGAETENTLVNFYDVGDKVSYMIRSRYDVNLPIKMVVEDRWGNRSEPIELTSGVVPPTIAQPISDMTIGATVTYDLANSFTDQGELTYSATSSQELIVTTAVSGSVLTLTPKASGTAAVTVRATNAAGGYAELTFNVTVNLGAKTSMSLYPNPASDQLNISLTTTYNGSADARIYDSAARLVWEGDLTISQGSGVLAVSKLAAGNYFLEIQYEDVRVRSAFMKL</sequence>
<dbReference type="Proteomes" id="UP000824014">
    <property type="component" value="Unassembled WGS sequence"/>
</dbReference>
<dbReference type="PROSITE" id="PS51257">
    <property type="entry name" value="PROKAR_LIPOPROTEIN"/>
    <property type="match status" value="1"/>
</dbReference>
<dbReference type="GO" id="GO:0016485">
    <property type="term" value="P:protein processing"/>
    <property type="evidence" value="ECO:0007669"/>
    <property type="project" value="TreeGrafter"/>
</dbReference>
<dbReference type="InterPro" id="IPR013783">
    <property type="entry name" value="Ig-like_fold"/>
</dbReference>
<evidence type="ECO:0000259" key="6">
    <source>
        <dbReference type="Pfam" id="PF16361"/>
    </source>
</evidence>
<dbReference type="EMBL" id="DXCC01000004">
    <property type="protein sequence ID" value="HIZ14498.1"/>
    <property type="molecule type" value="Genomic_DNA"/>
</dbReference>
<feature type="active site" description="Charge relay system" evidence="4">
    <location>
        <position position="275"/>
    </location>
</feature>
<evidence type="ECO:0000313" key="8">
    <source>
        <dbReference type="EMBL" id="HIZ14498.1"/>
    </source>
</evidence>
<dbReference type="PROSITE" id="PS51892">
    <property type="entry name" value="SUBTILASE"/>
    <property type="match status" value="1"/>
</dbReference>
<gene>
    <name evidence="8" type="ORF">H9816_01085</name>
</gene>
<dbReference type="GO" id="GO:0016020">
    <property type="term" value="C:membrane"/>
    <property type="evidence" value="ECO:0007669"/>
    <property type="project" value="TreeGrafter"/>
</dbReference>
<keyword evidence="3 4" id="KW-0720">Serine protease</keyword>
<dbReference type="Pfam" id="PF16361">
    <property type="entry name" value="Peptidase_S8_N"/>
    <property type="match status" value="1"/>
</dbReference>
<dbReference type="InterPro" id="IPR000209">
    <property type="entry name" value="Peptidase_S8/S53_dom"/>
</dbReference>
<feature type="active site" description="Charge relay system" evidence="4">
    <location>
        <position position="462"/>
    </location>
</feature>
<dbReference type="PANTHER" id="PTHR42884:SF14">
    <property type="entry name" value="NEUROENDOCRINE CONVERTASE 1"/>
    <property type="match status" value="1"/>
</dbReference>
<dbReference type="Pfam" id="PF18962">
    <property type="entry name" value="Por_Secre_tail"/>
    <property type="match status" value="1"/>
</dbReference>
<dbReference type="NCBIfam" id="TIGR04183">
    <property type="entry name" value="Por_Secre_tail"/>
    <property type="match status" value="1"/>
</dbReference>
<feature type="domain" description="Secretion system C-terminal sorting" evidence="7">
    <location>
        <begin position="719"/>
        <end position="784"/>
    </location>
</feature>
<dbReference type="InterPro" id="IPR015500">
    <property type="entry name" value="Peptidase_S8_subtilisin-rel"/>
</dbReference>
<dbReference type="InterPro" id="IPR036852">
    <property type="entry name" value="Peptidase_S8/S53_dom_sf"/>
</dbReference>
<dbReference type="GO" id="GO:0004252">
    <property type="term" value="F:serine-type endopeptidase activity"/>
    <property type="evidence" value="ECO:0007669"/>
    <property type="project" value="UniProtKB-UniRule"/>
</dbReference>
<dbReference type="AlphaFoldDB" id="A0A9D2DCN1"/>
<reference evidence="8" key="2">
    <citation type="submission" date="2021-04" db="EMBL/GenBank/DDBJ databases">
        <authorList>
            <person name="Gilroy R."/>
        </authorList>
    </citation>
    <scope>NUCLEOTIDE SEQUENCE</scope>
    <source>
        <strain evidence="8">ChiHjej11B10-19426</strain>
    </source>
</reference>
<evidence type="ECO:0000256" key="4">
    <source>
        <dbReference type="PROSITE-ProRule" id="PRU01240"/>
    </source>
</evidence>
<evidence type="ECO:0000256" key="1">
    <source>
        <dbReference type="ARBA" id="ARBA00022670"/>
    </source>
</evidence>
<accession>A0A9D2DCN1</accession>
<dbReference type="InterPro" id="IPR023828">
    <property type="entry name" value="Peptidase_S8_Ser-AS"/>
</dbReference>
<feature type="active site" description="Charge relay system" evidence="4">
    <location>
        <position position="220"/>
    </location>
</feature>
<dbReference type="PANTHER" id="PTHR42884">
    <property type="entry name" value="PROPROTEIN CONVERTASE SUBTILISIN/KEXIN-RELATED"/>
    <property type="match status" value="1"/>
</dbReference>
<evidence type="ECO:0000256" key="2">
    <source>
        <dbReference type="ARBA" id="ARBA00022801"/>
    </source>
</evidence>
<reference evidence="8" key="1">
    <citation type="journal article" date="2021" name="PeerJ">
        <title>Extensive microbial diversity within the chicken gut microbiome revealed by metagenomics and culture.</title>
        <authorList>
            <person name="Gilroy R."/>
            <person name="Ravi A."/>
            <person name="Getino M."/>
            <person name="Pursley I."/>
            <person name="Horton D.L."/>
            <person name="Alikhan N.F."/>
            <person name="Baker D."/>
            <person name="Gharbi K."/>
            <person name="Hall N."/>
            <person name="Watson M."/>
            <person name="Adriaenssens E.M."/>
            <person name="Foster-Nyarko E."/>
            <person name="Jarju S."/>
            <person name="Secka A."/>
            <person name="Antonio M."/>
            <person name="Oren A."/>
            <person name="Chaudhuri R.R."/>
            <person name="La Ragione R."/>
            <person name="Hildebrand F."/>
            <person name="Pallen M.J."/>
        </authorList>
    </citation>
    <scope>NUCLEOTIDE SEQUENCE</scope>
    <source>
        <strain evidence="8">ChiHjej11B10-19426</strain>
    </source>
</reference>
<feature type="domain" description="Subtilase N-terminal" evidence="6">
    <location>
        <begin position="67"/>
        <end position="188"/>
    </location>
</feature>